<name>A0ABV5P7P1_STRCM</name>
<evidence type="ECO:0000259" key="3">
    <source>
        <dbReference type="PROSITE" id="PS50937"/>
    </source>
</evidence>
<dbReference type="Gene3D" id="1.10.1240.10">
    <property type="entry name" value="Methionine synthase domain"/>
    <property type="match status" value="1"/>
</dbReference>
<dbReference type="PROSITE" id="PS50937">
    <property type="entry name" value="HTH_MERR_2"/>
    <property type="match status" value="1"/>
</dbReference>
<dbReference type="Gene3D" id="3.40.50.280">
    <property type="entry name" value="Cobalamin-binding domain"/>
    <property type="match status" value="1"/>
</dbReference>
<dbReference type="InterPro" id="IPR036594">
    <property type="entry name" value="Meth_synthase_dom"/>
</dbReference>
<evidence type="ECO:0000313" key="5">
    <source>
        <dbReference type="Proteomes" id="UP001589718"/>
    </source>
</evidence>
<gene>
    <name evidence="4" type="ORF">ACFFTU_04510</name>
</gene>
<dbReference type="SMART" id="SM00422">
    <property type="entry name" value="HTH_MERR"/>
    <property type="match status" value="1"/>
</dbReference>
<dbReference type="PANTHER" id="PTHR30204:SF97">
    <property type="entry name" value="MERR FAMILY REGULATORY PROTEIN"/>
    <property type="match status" value="1"/>
</dbReference>
<keyword evidence="5" id="KW-1185">Reference proteome</keyword>
<evidence type="ECO:0000256" key="2">
    <source>
        <dbReference type="SAM" id="MobiDB-lite"/>
    </source>
</evidence>
<feature type="region of interest" description="Disordered" evidence="2">
    <location>
        <begin position="86"/>
        <end position="123"/>
    </location>
</feature>
<dbReference type="Gene3D" id="1.10.1660.10">
    <property type="match status" value="1"/>
</dbReference>
<feature type="compositionally biased region" description="Basic and acidic residues" evidence="2">
    <location>
        <begin position="39"/>
        <end position="55"/>
    </location>
</feature>
<dbReference type="InterPro" id="IPR047057">
    <property type="entry name" value="MerR_fam"/>
</dbReference>
<feature type="compositionally biased region" description="Low complexity" evidence="2">
    <location>
        <begin position="105"/>
        <end position="121"/>
    </location>
</feature>
<feature type="compositionally biased region" description="Polar residues" evidence="2">
    <location>
        <begin position="1"/>
        <end position="10"/>
    </location>
</feature>
<protein>
    <submittedName>
        <fullName evidence="4">MerR family transcriptional regulator</fullName>
    </submittedName>
</protein>
<dbReference type="RefSeq" id="WP_380836658.1">
    <property type="nucleotide sequence ID" value="NZ_JBHMCR010000003.1"/>
</dbReference>
<dbReference type="CDD" id="cd01104">
    <property type="entry name" value="HTH_MlrA-CarA"/>
    <property type="match status" value="1"/>
</dbReference>
<sequence>MNGSRRSNGVPSRPLSPGAGMTTGDVARRLGVAPTTLRSWDRRYGIGPAVRDDGRHRRWSPADVELLERMCALTARGVPPAEAARLAGESAAGPALPPPPRPPDRGAAVPAPRDPADGVPAGTVRGLRKAAVRLDSPLIDRLLAATVHAHGLTASWEGAMSPALRAIGRTWASSGDAAAERYVEAEHLLSWHISTILRRSADVQETDGDHPVLLACLPGEMHTLALEALAATLAERGLPVRMFGAAVPLRALGEAVRRTGPRAVVLWSQTRPTADRAVLGLIRSTVRGIRGARTHPAVLAAGPGWARTAPSEGVHRPHSLAEALELVESAPYS</sequence>
<proteinExistence type="predicted"/>
<dbReference type="InterPro" id="IPR009061">
    <property type="entry name" value="DNA-bd_dom_put_sf"/>
</dbReference>
<evidence type="ECO:0000256" key="1">
    <source>
        <dbReference type="ARBA" id="ARBA00023125"/>
    </source>
</evidence>
<dbReference type="SUPFAM" id="SSF52242">
    <property type="entry name" value="Cobalamin (vitamin B12)-binding domain"/>
    <property type="match status" value="1"/>
</dbReference>
<dbReference type="InterPro" id="IPR036724">
    <property type="entry name" value="Cobalamin-bd_sf"/>
</dbReference>
<dbReference type="InterPro" id="IPR000551">
    <property type="entry name" value="MerR-type_HTH_dom"/>
</dbReference>
<keyword evidence="1" id="KW-0238">DNA-binding</keyword>
<dbReference type="Pfam" id="PF13411">
    <property type="entry name" value="MerR_1"/>
    <property type="match status" value="1"/>
</dbReference>
<dbReference type="Proteomes" id="UP001589718">
    <property type="component" value="Unassembled WGS sequence"/>
</dbReference>
<feature type="region of interest" description="Disordered" evidence="2">
    <location>
        <begin position="1"/>
        <end position="56"/>
    </location>
</feature>
<dbReference type="PANTHER" id="PTHR30204">
    <property type="entry name" value="REDOX-CYCLING DRUG-SENSING TRANSCRIPTIONAL ACTIVATOR SOXR"/>
    <property type="match status" value="1"/>
</dbReference>
<organism evidence="4 5">
    <name type="scientific">Streptomyces cremeus</name>
    <dbReference type="NCBI Taxonomy" id="66881"/>
    <lineage>
        <taxon>Bacteria</taxon>
        <taxon>Bacillati</taxon>
        <taxon>Actinomycetota</taxon>
        <taxon>Actinomycetes</taxon>
        <taxon>Kitasatosporales</taxon>
        <taxon>Streptomycetaceae</taxon>
        <taxon>Streptomyces</taxon>
    </lineage>
</organism>
<reference evidence="4 5" key="1">
    <citation type="submission" date="2024-09" db="EMBL/GenBank/DDBJ databases">
        <authorList>
            <person name="Sun Q."/>
            <person name="Mori K."/>
        </authorList>
    </citation>
    <scope>NUCLEOTIDE SEQUENCE [LARGE SCALE GENOMIC DNA]</scope>
    <source>
        <strain evidence="4 5">JCM 4362</strain>
    </source>
</reference>
<comment type="caution">
    <text evidence="4">The sequence shown here is derived from an EMBL/GenBank/DDBJ whole genome shotgun (WGS) entry which is preliminary data.</text>
</comment>
<dbReference type="SUPFAM" id="SSF46955">
    <property type="entry name" value="Putative DNA-binding domain"/>
    <property type="match status" value="1"/>
</dbReference>
<evidence type="ECO:0000313" key="4">
    <source>
        <dbReference type="EMBL" id="MFB9519215.1"/>
    </source>
</evidence>
<accession>A0ABV5P7P1</accession>
<dbReference type="EMBL" id="JBHMCR010000003">
    <property type="protein sequence ID" value="MFB9519215.1"/>
    <property type="molecule type" value="Genomic_DNA"/>
</dbReference>
<feature type="domain" description="HTH merR-type" evidence="3">
    <location>
        <begin position="20"/>
        <end position="89"/>
    </location>
</feature>